<comment type="caution">
    <text evidence="1">The sequence shown here is derived from an EMBL/GenBank/DDBJ whole genome shotgun (WGS) entry which is preliminary data.</text>
</comment>
<organism evidence="1 2">
    <name type="scientific">Halocaridina rubra</name>
    <name type="common">Hawaiian red shrimp</name>
    <dbReference type="NCBI Taxonomy" id="373956"/>
    <lineage>
        <taxon>Eukaryota</taxon>
        <taxon>Metazoa</taxon>
        <taxon>Ecdysozoa</taxon>
        <taxon>Arthropoda</taxon>
        <taxon>Crustacea</taxon>
        <taxon>Multicrustacea</taxon>
        <taxon>Malacostraca</taxon>
        <taxon>Eumalacostraca</taxon>
        <taxon>Eucarida</taxon>
        <taxon>Decapoda</taxon>
        <taxon>Pleocyemata</taxon>
        <taxon>Caridea</taxon>
        <taxon>Atyoidea</taxon>
        <taxon>Atyidae</taxon>
        <taxon>Halocaridina</taxon>
    </lineage>
</organism>
<sequence>MVQDMYSEPLYHTLYETFALVDELYDPSFSFLSAVTMVLSILTVDFADLPVLPLSLVEYSNFISSAYDELVVEIGPLVTARNLTLDYFGDAVGQFASATQKFSDNLQFVDTSKHIPYGTYIR</sequence>
<dbReference type="GO" id="GO:0004180">
    <property type="term" value="F:carboxypeptidase activity"/>
    <property type="evidence" value="ECO:0007669"/>
    <property type="project" value="TreeGrafter"/>
</dbReference>
<dbReference type="Gene3D" id="3.40.630.10">
    <property type="entry name" value="Zn peptidases"/>
    <property type="match status" value="1"/>
</dbReference>
<dbReference type="EMBL" id="JAXCGZ010010208">
    <property type="protein sequence ID" value="KAK7075726.1"/>
    <property type="molecule type" value="Genomic_DNA"/>
</dbReference>
<gene>
    <name evidence="1" type="ORF">SK128_016906</name>
</gene>
<evidence type="ECO:0000313" key="2">
    <source>
        <dbReference type="Proteomes" id="UP001381693"/>
    </source>
</evidence>
<reference evidence="1 2" key="1">
    <citation type="submission" date="2023-11" db="EMBL/GenBank/DDBJ databases">
        <title>Halocaridina rubra genome assembly.</title>
        <authorList>
            <person name="Smith C."/>
        </authorList>
    </citation>
    <scope>NUCLEOTIDE SEQUENCE [LARGE SCALE GENOMIC DNA]</scope>
    <source>
        <strain evidence="1">EP-1</strain>
        <tissue evidence="1">Whole</tissue>
    </source>
</reference>
<evidence type="ECO:0000313" key="1">
    <source>
        <dbReference type="EMBL" id="KAK7075726.1"/>
    </source>
</evidence>
<dbReference type="PANTHER" id="PTHR10404:SF77">
    <property type="entry name" value="GLUTAMATE CARBOXYPEPTIDASE 2 HOMOLOG"/>
    <property type="match status" value="1"/>
</dbReference>
<dbReference type="InterPro" id="IPR039373">
    <property type="entry name" value="Peptidase_M28B"/>
</dbReference>
<dbReference type="Proteomes" id="UP001381693">
    <property type="component" value="Unassembled WGS sequence"/>
</dbReference>
<dbReference type="AlphaFoldDB" id="A0AAN9A0H6"/>
<name>A0AAN9A0H6_HALRR</name>
<protein>
    <submittedName>
        <fullName evidence="1">Uncharacterized protein</fullName>
    </submittedName>
</protein>
<dbReference type="PANTHER" id="PTHR10404">
    <property type="entry name" value="N-ACETYLATED-ALPHA-LINKED ACIDIC DIPEPTIDASE"/>
    <property type="match status" value="1"/>
</dbReference>
<keyword evidence="2" id="KW-1185">Reference proteome</keyword>
<accession>A0AAN9A0H6</accession>
<proteinExistence type="predicted"/>